<feature type="domain" description="Mediator of RNA polymerase II transcription subunit 25 von Willebrand factor type A" evidence="4">
    <location>
        <begin position="16"/>
        <end position="195"/>
    </location>
</feature>
<dbReference type="GO" id="GO:0005667">
    <property type="term" value="C:transcription regulator complex"/>
    <property type="evidence" value="ECO:0007669"/>
    <property type="project" value="TreeGrafter"/>
</dbReference>
<dbReference type="PANTHER" id="PTHR12433">
    <property type="entry name" value="MEDIATOR OF RNA POLYMERASE II TRANSCRIPTION SUBUNIT 25"/>
    <property type="match status" value="1"/>
</dbReference>
<evidence type="ECO:0000256" key="3">
    <source>
        <dbReference type="SAM" id="MobiDB-lite"/>
    </source>
</evidence>
<dbReference type="PANTHER" id="PTHR12433:SF11">
    <property type="entry name" value="MEDIATOR OF RNA POLYMERASE II TRANSCRIPTION SUBUNIT 25"/>
    <property type="match status" value="1"/>
</dbReference>
<protein>
    <recommendedName>
        <fullName evidence="2">Mediator of RNA polymerase II transcription subunit 25</fullName>
    </recommendedName>
</protein>
<evidence type="ECO:0000256" key="2">
    <source>
        <dbReference type="ARBA" id="ARBA00019694"/>
    </source>
</evidence>
<feature type="compositionally biased region" description="Low complexity" evidence="3">
    <location>
        <begin position="804"/>
        <end position="833"/>
    </location>
</feature>
<dbReference type="GO" id="GO:0045944">
    <property type="term" value="P:positive regulation of transcription by RNA polymerase II"/>
    <property type="evidence" value="ECO:0007669"/>
    <property type="project" value="TreeGrafter"/>
</dbReference>
<feature type="compositionally biased region" description="Low complexity" evidence="3">
    <location>
        <begin position="690"/>
        <end position="732"/>
    </location>
</feature>
<feature type="region of interest" description="Disordered" evidence="3">
    <location>
        <begin position="463"/>
        <end position="488"/>
    </location>
</feature>
<feature type="region of interest" description="Disordered" evidence="3">
    <location>
        <begin position="804"/>
        <end position="860"/>
    </location>
</feature>
<dbReference type="AlphaFoldDB" id="A0A9N9F6I9"/>
<dbReference type="Pfam" id="PF11265">
    <property type="entry name" value="Med25_VWA"/>
    <property type="match status" value="1"/>
</dbReference>
<feature type="compositionally biased region" description="Polar residues" evidence="3">
    <location>
        <begin position="678"/>
        <end position="689"/>
    </location>
</feature>
<dbReference type="InterPro" id="IPR036465">
    <property type="entry name" value="vWFA_dom_sf"/>
</dbReference>
<feature type="compositionally biased region" description="Polar residues" evidence="3">
    <location>
        <begin position="354"/>
        <end position="374"/>
    </location>
</feature>
<feature type="region of interest" description="Disordered" evidence="3">
    <location>
        <begin position="674"/>
        <end position="734"/>
    </location>
</feature>
<evidence type="ECO:0000313" key="5">
    <source>
        <dbReference type="EMBL" id="CAG8513969.1"/>
    </source>
</evidence>
<feature type="compositionally biased region" description="Polar residues" evidence="3">
    <location>
        <begin position="839"/>
        <end position="860"/>
    </location>
</feature>
<dbReference type="InterPro" id="IPR021419">
    <property type="entry name" value="Mediator_Med25_VWA"/>
</dbReference>
<reference evidence="5" key="1">
    <citation type="submission" date="2021-06" db="EMBL/GenBank/DDBJ databases">
        <authorList>
            <person name="Kallberg Y."/>
            <person name="Tangrot J."/>
            <person name="Rosling A."/>
        </authorList>
    </citation>
    <scope>NUCLEOTIDE SEQUENCE</scope>
    <source>
        <strain evidence="5">BR232B</strain>
    </source>
</reference>
<name>A0A9N9F6I9_9GLOM</name>
<comment type="caution">
    <text evidence="5">The sequence shown here is derived from an EMBL/GenBank/DDBJ whole genome shotgun (WGS) entry which is preliminary data.</text>
</comment>
<feature type="region of interest" description="Disordered" evidence="3">
    <location>
        <begin position="229"/>
        <end position="379"/>
    </location>
</feature>
<dbReference type="SUPFAM" id="SSF53300">
    <property type="entry name" value="vWA-like"/>
    <property type="match status" value="1"/>
</dbReference>
<dbReference type="Gene3D" id="3.40.50.410">
    <property type="entry name" value="von Willebrand factor, type A domain"/>
    <property type="match status" value="1"/>
</dbReference>
<evidence type="ECO:0000256" key="1">
    <source>
        <dbReference type="ARBA" id="ARBA00009102"/>
    </source>
</evidence>
<dbReference type="GO" id="GO:0016592">
    <property type="term" value="C:mediator complex"/>
    <property type="evidence" value="ECO:0007669"/>
    <property type="project" value="TreeGrafter"/>
</dbReference>
<dbReference type="Proteomes" id="UP000789739">
    <property type="component" value="Unassembled WGS sequence"/>
</dbReference>
<evidence type="ECO:0000313" key="6">
    <source>
        <dbReference type="Proteomes" id="UP000789739"/>
    </source>
</evidence>
<dbReference type="EMBL" id="CAJVPI010000288">
    <property type="protein sequence ID" value="CAG8513969.1"/>
    <property type="molecule type" value="Genomic_DNA"/>
</dbReference>
<feature type="compositionally biased region" description="Polar residues" evidence="3">
    <location>
        <begin position="233"/>
        <end position="244"/>
    </location>
</feature>
<feature type="compositionally biased region" description="Polar residues" evidence="3">
    <location>
        <begin position="275"/>
        <end position="335"/>
    </location>
</feature>
<evidence type="ECO:0000259" key="4">
    <source>
        <dbReference type="Pfam" id="PF11265"/>
    </source>
</evidence>
<proteinExistence type="inferred from homology"/>
<organism evidence="5 6">
    <name type="scientific">Paraglomus brasilianum</name>
    <dbReference type="NCBI Taxonomy" id="144538"/>
    <lineage>
        <taxon>Eukaryota</taxon>
        <taxon>Fungi</taxon>
        <taxon>Fungi incertae sedis</taxon>
        <taxon>Mucoromycota</taxon>
        <taxon>Glomeromycotina</taxon>
        <taxon>Glomeromycetes</taxon>
        <taxon>Paraglomerales</taxon>
        <taxon>Paraglomeraceae</taxon>
        <taxon>Paraglomus</taxon>
    </lineage>
</organism>
<keyword evidence="6" id="KW-1185">Reference proteome</keyword>
<gene>
    <name evidence="5" type="ORF">PBRASI_LOCUS3265</name>
</gene>
<dbReference type="OrthoDB" id="7690434at2759"/>
<comment type="similarity">
    <text evidence="1">Belongs to the Mediator complex subunit 25 family.</text>
</comment>
<accession>A0A9N9F6I9</accession>
<sequence>MPISRSSSHVLPEVLVVFVIDGSWRMNKHFRSVCEKILHPIIQKLKSPKVIDLEDKQNKDRVTPALRYGLVIFRDFHSINIVESRHFNADLNDFYMQLDSLVFCQGGFENAIAEGLIAAVEMFDTHKQQIHSELIEPEKHCILVTNSNPLMDDAVHHNEDERYDEYNMTDICEEMARQNIHLSLVVPDRELKLVNLDNIVRTVNKEKEVIDLSQEFDVGMLRLSDIEIEPVNNEPTSPTMTTQQDIKRPRTEDASDQANVDAPQTKKIKTEKTASTDNQNINKSTHIPSPSPSQHTIVQPTPRLGTQQQPQIQRDTNANIISINTPRHNGTSPGSQIGPRRTGTPVRPNPVAHPNSTATPVTSSHLTARPNSMPNPHRLWSSPEAVAQLTPQQVQQVQVWKSLPHSVYPNRNLQQHQQQLAAAFRNQLIHANNAGSSTGTGITTSPAQVANAINIANGLVGLQTTPKSQNSTTPTQGSVQRTHQTPSTVSANLTSQMNISNAQGPHNGVLSGMTQQPSLPQVPPRPSKAPVVWNGQIAWQANQPGTPHRQELSCDIFALAIPSNAPNNISLDKYQVNLWPNKMVITGVTSTKDLGHSSESQSYVLLCANTQSGPNASQNKERFEILKRSLEKRNIVGQIRFPNSPIQNTGMAIFVNKDNLFGKLYLDSPMPRKLVNIQPGQQQPTRPNTSQQAQPPSQQVAQQTSQQAQQPSQQQAQQSPQQPQVKLQSPSQIRTPHQMHAVPMQTAQLQTTQMQMQLQALQMRGTPPTQASQMLQLKAQLQQAQMRPQQLQALQAQLRTQQMQTAQAQAPRMQSQQSQQSQIQTSQGQSTPQHAQLGLQRTPQQMGTPPQSRAQGQTQIQSRPVLRPPLQAQQTPAQPVGQPQVTQQYHRQMQLNQMNQQSAPANPQSIQLQRLIQQLARSRGIPDAQPNTSIRMSQQLLHQGLSLQALSNGQGHGNIRVMPTNTELIQLLRNQQQNQQPQPPA</sequence>